<keyword evidence="8" id="KW-0626">Porin</keyword>
<evidence type="ECO:0000256" key="5">
    <source>
        <dbReference type="ARBA" id="ARBA00022692"/>
    </source>
</evidence>
<organism evidence="13 14">
    <name type="scientific">Paraburkholderia gardini</name>
    <dbReference type="NCBI Taxonomy" id="2823469"/>
    <lineage>
        <taxon>Bacteria</taxon>
        <taxon>Pseudomonadati</taxon>
        <taxon>Pseudomonadota</taxon>
        <taxon>Betaproteobacteria</taxon>
        <taxon>Burkholderiales</taxon>
        <taxon>Burkholderiaceae</taxon>
        <taxon>Paraburkholderia</taxon>
    </lineage>
</organism>
<dbReference type="SUPFAM" id="SSF56935">
    <property type="entry name" value="Porins"/>
    <property type="match status" value="1"/>
</dbReference>
<evidence type="ECO:0000256" key="7">
    <source>
        <dbReference type="ARBA" id="ARBA00023065"/>
    </source>
</evidence>
<dbReference type="RefSeq" id="WP_228981488.1">
    <property type="nucleotide sequence ID" value="NZ_CAJQYY010000025.1"/>
</dbReference>
<evidence type="ECO:0000313" key="14">
    <source>
        <dbReference type="Proteomes" id="UP000789752"/>
    </source>
</evidence>
<evidence type="ECO:0000256" key="10">
    <source>
        <dbReference type="ARBA" id="ARBA00023237"/>
    </source>
</evidence>
<evidence type="ECO:0000256" key="4">
    <source>
        <dbReference type="ARBA" id="ARBA00022452"/>
    </source>
</evidence>
<sequence>MKLNVILVVAGLAVAVNAQAQSSVTLFGLIDAGVSYVSNEGGKGSLKFDDGIYTPNFFGIRGTEDIGGGTSVIFKLVDQFDVGTGSIISGQTFFGQEAYVGLQNDRFGSIRLGEQYDFMSEALLFTGTDGTLYGGGFYNFRNGPFDNLQIPNNPTGAMSWDRLNGVPIDNSVKYTSPVFGGFTFGAMYGFGNVAGSISNNNAYSFGLTYRSSSLSGGAAYTSQRYTGIETGGPQVRIANWGVGLRYSFSTLAVNGLVTTVKNEFTGAAAYVGQIGLTWQPSPFWSFTTDYMYMKGNEQLNNNHAHQLTAALTYQLSKRTGVYAEAVYQRANSGAQAQINGVFVPSGSPSQAIGRVGIKTMF</sequence>
<feature type="domain" description="Porin" evidence="12">
    <location>
        <begin position="10"/>
        <end position="330"/>
    </location>
</feature>
<keyword evidence="5" id="KW-0812">Transmembrane</keyword>
<evidence type="ECO:0000256" key="6">
    <source>
        <dbReference type="ARBA" id="ARBA00022729"/>
    </source>
</evidence>
<dbReference type="EMBL" id="CAJQYY010000025">
    <property type="protein sequence ID" value="CAG4913704.1"/>
    <property type="molecule type" value="Genomic_DNA"/>
</dbReference>
<dbReference type="PANTHER" id="PTHR34501">
    <property type="entry name" value="PROTEIN YDDL-RELATED"/>
    <property type="match status" value="1"/>
</dbReference>
<evidence type="ECO:0000256" key="9">
    <source>
        <dbReference type="ARBA" id="ARBA00023136"/>
    </source>
</evidence>
<name>A0ABM8U7X3_9BURK</name>
<protein>
    <submittedName>
        <fullName evidence="13">Outer membrane porin protein 32</fullName>
    </submittedName>
</protein>
<gene>
    <name evidence="13" type="ORF">R54767_04028</name>
</gene>
<evidence type="ECO:0000256" key="3">
    <source>
        <dbReference type="ARBA" id="ARBA00022448"/>
    </source>
</evidence>
<dbReference type="CDD" id="cd00342">
    <property type="entry name" value="gram_neg_porins"/>
    <property type="match status" value="1"/>
</dbReference>
<dbReference type="InterPro" id="IPR023614">
    <property type="entry name" value="Porin_dom_sf"/>
</dbReference>
<evidence type="ECO:0000256" key="11">
    <source>
        <dbReference type="SAM" id="SignalP"/>
    </source>
</evidence>
<dbReference type="InterPro" id="IPR050298">
    <property type="entry name" value="Gram-neg_bact_OMP"/>
</dbReference>
<keyword evidence="14" id="KW-1185">Reference proteome</keyword>
<comment type="subcellular location">
    <subcellularLocation>
        <location evidence="1">Cell outer membrane</location>
        <topology evidence="1">Multi-pass membrane protein</topology>
    </subcellularLocation>
</comment>
<keyword evidence="6 11" id="KW-0732">Signal</keyword>
<keyword evidence="3" id="KW-0813">Transport</keyword>
<feature type="signal peptide" evidence="11">
    <location>
        <begin position="1"/>
        <end position="20"/>
    </location>
</feature>
<evidence type="ECO:0000256" key="1">
    <source>
        <dbReference type="ARBA" id="ARBA00004571"/>
    </source>
</evidence>
<proteinExistence type="predicted"/>
<dbReference type="Pfam" id="PF13609">
    <property type="entry name" value="Porin_4"/>
    <property type="match status" value="1"/>
</dbReference>
<accession>A0ABM8U7X3</accession>
<comment type="caution">
    <text evidence="13">The sequence shown here is derived from an EMBL/GenBank/DDBJ whole genome shotgun (WGS) entry which is preliminary data.</text>
</comment>
<evidence type="ECO:0000256" key="2">
    <source>
        <dbReference type="ARBA" id="ARBA00011233"/>
    </source>
</evidence>
<feature type="chain" id="PRO_5045627262" evidence="11">
    <location>
        <begin position="21"/>
        <end position="361"/>
    </location>
</feature>
<evidence type="ECO:0000259" key="12">
    <source>
        <dbReference type="Pfam" id="PF13609"/>
    </source>
</evidence>
<dbReference type="PANTHER" id="PTHR34501:SF9">
    <property type="entry name" value="MAJOR OUTER MEMBRANE PROTEIN P.IA"/>
    <property type="match status" value="1"/>
</dbReference>
<dbReference type="Proteomes" id="UP000789752">
    <property type="component" value="Unassembled WGS sequence"/>
</dbReference>
<evidence type="ECO:0000256" key="8">
    <source>
        <dbReference type="ARBA" id="ARBA00023114"/>
    </source>
</evidence>
<dbReference type="Gene3D" id="2.40.160.10">
    <property type="entry name" value="Porin"/>
    <property type="match status" value="1"/>
</dbReference>
<keyword evidence="7" id="KW-0406">Ion transport</keyword>
<dbReference type="InterPro" id="IPR033900">
    <property type="entry name" value="Gram_neg_porin_domain"/>
</dbReference>
<keyword evidence="9" id="KW-0472">Membrane</keyword>
<evidence type="ECO:0000313" key="13">
    <source>
        <dbReference type="EMBL" id="CAG4913704.1"/>
    </source>
</evidence>
<reference evidence="13 14" key="1">
    <citation type="submission" date="2021-04" db="EMBL/GenBank/DDBJ databases">
        <authorList>
            <person name="Vanwijnsberghe S."/>
        </authorList>
    </citation>
    <scope>NUCLEOTIDE SEQUENCE [LARGE SCALE GENOMIC DNA]</scope>
    <source>
        <strain evidence="13 14">LMG 32171</strain>
    </source>
</reference>
<keyword evidence="4" id="KW-1134">Transmembrane beta strand</keyword>
<comment type="subunit">
    <text evidence="2">Homotrimer.</text>
</comment>
<keyword evidence="10" id="KW-0998">Cell outer membrane</keyword>